<organism evidence="3 4">
    <name type="scientific">Acrasis kona</name>
    <dbReference type="NCBI Taxonomy" id="1008807"/>
    <lineage>
        <taxon>Eukaryota</taxon>
        <taxon>Discoba</taxon>
        <taxon>Heterolobosea</taxon>
        <taxon>Tetramitia</taxon>
        <taxon>Eutetramitia</taxon>
        <taxon>Acrasidae</taxon>
        <taxon>Acrasis</taxon>
    </lineage>
</organism>
<dbReference type="EMBL" id="JAOPGA020001133">
    <property type="protein sequence ID" value="KAL0485367.1"/>
    <property type="molecule type" value="Genomic_DNA"/>
</dbReference>
<gene>
    <name evidence="3" type="ORF">AKO1_002979</name>
</gene>
<comment type="caution">
    <text evidence="3">The sequence shown here is derived from an EMBL/GenBank/DDBJ whole genome shotgun (WGS) entry which is preliminary data.</text>
</comment>
<protein>
    <submittedName>
        <fullName evidence="3">4 TM domain-containing transmembrane protein</fullName>
    </submittedName>
</protein>
<feature type="region of interest" description="Disordered" evidence="1">
    <location>
        <begin position="1"/>
        <end position="36"/>
    </location>
</feature>
<evidence type="ECO:0000256" key="1">
    <source>
        <dbReference type="SAM" id="MobiDB-lite"/>
    </source>
</evidence>
<proteinExistence type="predicted"/>
<feature type="transmembrane region" description="Helical" evidence="2">
    <location>
        <begin position="56"/>
        <end position="75"/>
    </location>
</feature>
<feature type="transmembrane region" description="Helical" evidence="2">
    <location>
        <begin position="90"/>
        <end position="110"/>
    </location>
</feature>
<evidence type="ECO:0000313" key="3">
    <source>
        <dbReference type="EMBL" id="KAL0485367.1"/>
    </source>
</evidence>
<feature type="transmembrane region" description="Helical" evidence="2">
    <location>
        <begin position="159"/>
        <end position="178"/>
    </location>
</feature>
<accession>A0AAW2Z816</accession>
<keyword evidence="2" id="KW-1133">Transmembrane helix</keyword>
<reference evidence="3 4" key="1">
    <citation type="submission" date="2024-03" db="EMBL/GenBank/DDBJ databases">
        <title>The Acrasis kona genome and developmental transcriptomes reveal deep origins of eukaryotic multicellular pathways.</title>
        <authorList>
            <person name="Sheikh S."/>
            <person name="Fu C.-J."/>
            <person name="Brown M.W."/>
            <person name="Baldauf S.L."/>
        </authorList>
    </citation>
    <scope>NUCLEOTIDE SEQUENCE [LARGE SCALE GENOMIC DNA]</scope>
    <source>
        <strain evidence="3 4">ATCC MYA-3509</strain>
    </source>
</reference>
<feature type="transmembrane region" description="Helical" evidence="2">
    <location>
        <begin position="190"/>
        <end position="209"/>
    </location>
</feature>
<keyword evidence="2" id="KW-0472">Membrane</keyword>
<sequence length="245" mass="28568">MSESTLRNRKDKASSEKEEPKTRSKNEVLEESKKNMSETETLVSQMEAHSRTENKIVRWFLCFICILCSLGNMWIEYTVNNMKMFTKFGGTANVMSSILFLLLSATSLNLRRVQIKNHESLSKEGKINIQDIIKKRSITEVETEVGLLKKLRITDFLRSWPTLLLCSVPAILVLNQYLFNFATFTVFELAMPFVLFVLAVMMEMVFMVIEDNDLEVNKTHQSVYEMKLMHKYFDEHEHKMKILGE</sequence>
<keyword evidence="2 3" id="KW-0812">Transmembrane</keyword>
<evidence type="ECO:0000256" key="2">
    <source>
        <dbReference type="SAM" id="Phobius"/>
    </source>
</evidence>
<evidence type="ECO:0000313" key="4">
    <source>
        <dbReference type="Proteomes" id="UP001431209"/>
    </source>
</evidence>
<dbReference type="AlphaFoldDB" id="A0AAW2Z816"/>
<keyword evidence="4" id="KW-1185">Reference proteome</keyword>
<dbReference type="Proteomes" id="UP001431209">
    <property type="component" value="Unassembled WGS sequence"/>
</dbReference>
<name>A0AAW2Z816_9EUKA</name>